<dbReference type="Pfam" id="PF01734">
    <property type="entry name" value="Patatin"/>
    <property type="match status" value="1"/>
</dbReference>
<keyword evidence="3 4" id="KW-0443">Lipid metabolism</keyword>
<keyword evidence="1 4" id="KW-0378">Hydrolase</keyword>
<evidence type="ECO:0000256" key="2">
    <source>
        <dbReference type="ARBA" id="ARBA00022963"/>
    </source>
</evidence>
<evidence type="ECO:0000259" key="5">
    <source>
        <dbReference type="PROSITE" id="PS51635"/>
    </source>
</evidence>
<name>A0A0A8UTE6_LEGHA</name>
<dbReference type="RefSeq" id="WP_045107097.1">
    <property type="nucleotide sequence ID" value="NZ_LN681225.1"/>
</dbReference>
<accession>A0A0A8UTE6</accession>
<evidence type="ECO:0000313" key="7">
    <source>
        <dbReference type="Proteomes" id="UP000032803"/>
    </source>
</evidence>
<dbReference type="Proteomes" id="UP000032803">
    <property type="component" value="Chromosome I"/>
</dbReference>
<dbReference type="PANTHER" id="PTHR14226:SF57">
    <property type="entry name" value="BLR7027 PROTEIN"/>
    <property type="match status" value="1"/>
</dbReference>
<dbReference type="AlphaFoldDB" id="A0A0A8UTE6"/>
<feature type="short sequence motif" description="GXSXG" evidence="4">
    <location>
        <begin position="41"/>
        <end position="45"/>
    </location>
</feature>
<dbReference type="SUPFAM" id="SSF52151">
    <property type="entry name" value="FabD/lysophospholipase-like"/>
    <property type="match status" value="1"/>
</dbReference>
<evidence type="ECO:0000256" key="4">
    <source>
        <dbReference type="PROSITE-ProRule" id="PRU01161"/>
    </source>
</evidence>
<dbReference type="KEGG" id="lha:LHA_3017"/>
<dbReference type="PATRIC" id="fig|449.7.peg.1551"/>
<dbReference type="InterPro" id="IPR050301">
    <property type="entry name" value="NTE"/>
</dbReference>
<dbReference type="InterPro" id="IPR002641">
    <property type="entry name" value="PNPLA_dom"/>
</dbReference>
<keyword evidence="2 4" id="KW-0442">Lipid degradation</keyword>
<sequence>MTKRGLYLAGGGARGAYQAGVLKAINDILQVKPLPFHMISGVSVGSINAAVLAENAHDFPTGVEKLESMWADISCNRIFNASNYELSKSVLRNLSHLIIKQRQTGHLLDTSPLKEFVLDNIDFDLIRINIASNHLEVMEVISQCYETQQTISFYQHYDAPDFVDWHYPRHVSQRTTLTMEHILASSALPLFFPTVRLNGFHYGDGSMGLVAPLRGAIRFQVEKILILGTRQLPVFTNPEQLKNGSIGFARILGGMLNGIFLDNLDRDIEMVNRMNDIARLLSMWKKRHSPWRPIETLHLRPSMDVSQIAQSQYNNMPTLLRFLLNVLGAKDHSGDLLSFLLFEKEFTRELIDLGYQDTLSVAPDVIKFFAN</sequence>
<dbReference type="Gene3D" id="3.40.1090.10">
    <property type="entry name" value="Cytosolic phospholipase A2 catalytic domain"/>
    <property type="match status" value="1"/>
</dbReference>
<proteinExistence type="predicted"/>
<dbReference type="InterPro" id="IPR016035">
    <property type="entry name" value="Acyl_Trfase/lysoPLipase"/>
</dbReference>
<dbReference type="STRING" id="449.LHA_3017"/>
<comment type="caution">
    <text evidence="4">Lacks conserved residue(s) required for the propagation of feature annotation.</text>
</comment>
<dbReference type="PANTHER" id="PTHR14226">
    <property type="entry name" value="NEUROPATHY TARGET ESTERASE/SWISS CHEESE D.MELANOGASTER"/>
    <property type="match status" value="1"/>
</dbReference>
<feature type="domain" description="PNPLA" evidence="5">
    <location>
        <begin position="6"/>
        <end position="217"/>
    </location>
</feature>
<dbReference type="GO" id="GO:0016787">
    <property type="term" value="F:hydrolase activity"/>
    <property type="evidence" value="ECO:0007669"/>
    <property type="project" value="UniProtKB-UniRule"/>
</dbReference>
<evidence type="ECO:0000256" key="1">
    <source>
        <dbReference type="ARBA" id="ARBA00022801"/>
    </source>
</evidence>
<dbReference type="HOGENOM" id="CLU_042893_0_0_6"/>
<feature type="active site" description="Proton acceptor" evidence="4">
    <location>
        <position position="204"/>
    </location>
</feature>
<feature type="active site" description="Nucleophile" evidence="4">
    <location>
        <position position="43"/>
    </location>
</feature>
<dbReference type="PROSITE" id="PS51635">
    <property type="entry name" value="PNPLA"/>
    <property type="match status" value="1"/>
</dbReference>
<feature type="short sequence motif" description="GXGXXG" evidence="4">
    <location>
        <begin position="10"/>
        <end position="15"/>
    </location>
</feature>
<dbReference type="EMBL" id="LN681225">
    <property type="protein sequence ID" value="CEK12008.1"/>
    <property type="molecule type" value="Genomic_DNA"/>
</dbReference>
<keyword evidence="7" id="KW-1185">Reference proteome</keyword>
<dbReference type="GO" id="GO:0016042">
    <property type="term" value="P:lipid catabolic process"/>
    <property type="evidence" value="ECO:0007669"/>
    <property type="project" value="UniProtKB-UniRule"/>
</dbReference>
<reference evidence="7" key="1">
    <citation type="submission" date="2014-09" db="EMBL/GenBank/DDBJ databases">
        <authorList>
            <person name="Gomez-Valero L."/>
        </authorList>
    </citation>
    <scope>NUCLEOTIDE SEQUENCE [LARGE SCALE GENOMIC DNA]</scope>
    <source>
        <strain evidence="7">ATCC35250</strain>
    </source>
</reference>
<gene>
    <name evidence="6" type="ORF">LHA_3017</name>
</gene>
<dbReference type="OrthoDB" id="9798773at2"/>
<protein>
    <submittedName>
        <fullName evidence="6">Esterase of the alpha-beta hydrolase family</fullName>
    </submittedName>
</protein>
<evidence type="ECO:0000256" key="3">
    <source>
        <dbReference type="ARBA" id="ARBA00023098"/>
    </source>
</evidence>
<organism evidence="6 7">
    <name type="scientific">Legionella hackeliae</name>
    <dbReference type="NCBI Taxonomy" id="449"/>
    <lineage>
        <taxon>Bacteria</taxon>
        <taxon>Pseudomonadati</taxon>
        <taxon>Pseudomonadota</taxon>
        <taxon>Gammaproteobacteria</taxon>
        <taxon>Legionellales</taxon>
        <taxon>Legionellaceae</taxon>
        <taxon>Legionella</taxon>
    </lineage>
</organism>
<evidence type="ECO:0000313" key="6">
    <source>
        <dbReference type="EMBL" id="CEK12008.1"/>
    </source>
</evidence>